<proteinExistence type="predicted"/>
<protein>
    <recommendedName>
        <fullName evidence="3">Nucleotidyltransferase</fullName>
    </recommendedName>
</protein>
<dbReference type="InterPro" id="IPR018775">
    <property type="entry name" value="RlaP"/>
</dbReference>
<dbReference type="RefSeq" id="WP_188619875.1">
    <property type="nucleotide sequence ID" value="NZ_BMJE01000002.1"/>
</dbReference>
<evidence type="ECO:0000313" key="1">
    <source>
        <dbReference type="EMBL" id="GGB69696.1"/>
    </source>
</evidence>
<gene>
    <name evidence="1" type="ORF">GCM10007424_07090</name>
</gene>
<comment type="caution">
    <text evidence="1">The sequence shown here is derived from an EMBL/GenBank/DDBJ whole genome shotgun (WGS) entry which is preliminary data.</text>
</comment>
<reference evidence="2" key="1">
    <citation type="journal article" date="2019" name="Int. J. Syst. Evol. Microbiol.">
        <title>The Global Catalogue of Microorganisms (GCM) 10K type strain sequencing project: providing services to taxonomists for standard genome sequencing and annotation.</title>
        <authorList>
            <consortium name="The Broad Institute Genomics Platform"/>
            <consortium name="The Broad Institute Genome Sequencing Center for Infectious Disease"/>
            <person name="Wu L."/>
            <person name="Ma J."/>
        </authorList>
    </citation>
    <scope>NUCLEOTIDE SEQUENCE [LARGE SCALE GENOMIC DNA]</scope>
    <source>
        <strain evidence="2">CGMCC 1.15461</strain>
    </source>
</reference>
<evidence type="ECO:0008006" key="3">
    <source>
        <dbReference type="Google" id="ProtNLM"/>
    </source>
</evidence>
<dbReference type="PANTHER" id="PTHR34817:SF1">
    <property type="entry name" value="NUCLEOTIDYLTRANSFERASE"/>
    <property type="match status" value="1"/>
</dbReference>
<name>A0ABQ1JJ14_9FLAO</name>
<evidence type="ECO:0000313" key="2">
    <source>
        <dbReference type="Proteomes" id="UP000615760"/>
    </source>
</evidence>
<dbReference type="PANTHER" id="PTHR34817">
    <property type="entry name" value="NUCLEOTIDYLTRANSFERASE"/>
    <property type="match status" value="1"/>
</dbReference>
<dbReference type="Pfam" id="PF10127">
    <property type="entry name" value="RlaP"/>
    <property type="match status" value="1"/>
</dbReference>
<dbReference type="EMBL" id="BMJE01000002">
    <property type="protein sequence ID" value="GGB69696.1"/>
    <property type="molecule type" value="Genomic_DNA"/>
</dbReference>
<sequence>MTIDDLKKSGSIIFECIAGSRAYGLDTPQSDTDIRGVFILPENDFYSLNYVDQVNNETNDIVYYELKKFMELCLKNNPNILELLNVPEECILYKHPLFDKIKTDYFLSKQCELSFANYAYAQIKKARGLEKKIVNPMEKERKSVLDFCVVYTNGESKKLKKFLSEKGIAQENCGISSIPNLKDCYNLYHSTAIPYKGIMKSDIANDVALSSIPKEESAIAMVYFNKEGYSTYCKKYKEYWDWVEKRNEERYNTTVTHGKNYDSKNMMHTFRLLHMAKEIAVENVINVKRNDRTFLLDIKNGVYDYDQLVNWAEERKNELQELYAVSKLPERPKIEEVNQLLIEIRKSFYNQAV</sequence>
<dbReference type="Proteomes" id="UP000615760">
    <property type="component" value="Unassembled WGS sequence"/>
</dbReference>
<keyword evidence="2" id="KW-1185">Reference proteome</keyword>
<organism evidence="1 2">
    <name type="scientific">Flavobacterium suaedae</name>
    <dbReference type="NCBI Taxonomy" id="1767027"/>
    <lineage>
        <taxon>Bacteria</taxon>
        <taxon>Pseudomonadati</taxon>
        <taxon>Bacteroidota</taxon>
        <taxon>Flavobacteriia</taxon>
        <taxon>Flavobacteriales</taxon>
        <taxon>Flavobacteriaceae</taxon>
        <taxon>Flavobacterium</taxon>
    </lineage>
</organism>
<accession>A0ABQ1JJ14</accession>